<dbReference type="SUPFAM" id="SSF51905">
    <property type="entry name" value="FAD/NAD(P)-binding domain"/>
    <property type="match status" value="1"/>
</dbReference>
<keyword evidence="3" id="KW-1185">Reference proteome</keyword>
<reference evidence="3" key="1">
    <citation type="submission" date="2016-10" db="EMBL/GenBank/DDBJ databases">
        <authorList>
            <person name="Varghese N."/>
            <person name="Submissions S."/>
        </authorList>
    </citation>
    <scope>NUCLEOTIDE SEQUENCE [LARGE SCALE GENOMIC DNA]</scope>
    <source>
        <strain evidence="3">CGMCC 1.7739</strain>
    </source>
</reference>
<dbReference type="Pfam" id="PF01266">
    <property type="entry name" value="DAO"/>
    <property type="match status" value="1"/>
</dbReference>
<sequence>MTMAPSYTDYPAIAAAANDFFREYDGTRDFSYVESESVELVSPEREGEARRRVERLTGEGVALEFLDAAEAASAYPRFDFSSFAGVVRHDETGFCDPETFAETLAADASDAGATFETGVEVTGLAAEDGVVRGAETTDGVRESDAVVAAAGWRTPDLLAPHLRLPVRPYRTQCAVYRPDPPLTADHPMGWVPGEHVYFRRMQNDEDLLVGGWSVAEDAPESASRESDEAFRDHVRALVPTFLTGFDDPRLVDHWAGVDAATPDTRPIVDAPADAPEGLVVATGFHGRGIMTAPVAATAVRSLLTGADAPFSLDPFRLDRFDSRSAEFEFHSISDGDS</sequence>
<feature type="domain" description="FAD dependent oxidoreductase" evidence="1">
    <location>
        <begin position="12"/>
        <end position="299"/>
    </location>
</feature>
<organism evidence="2 3">
    <name type="scientific">Halopelagius inordinatus</name>
    <dbReference type="NCBI Taxonomy" id="553467"/>
    <lineage>
        <taxon>Archaea</taxon>
        <taxon>Methanobacteriati</taxon>
        <taxon>Methanobacteriota</taxon>
        <taxon>Stenosarchaea group</taxon>
        <taxon>Halobacteria</taxon>
        <taxon>Halobacteriales</taxon>
        <taxon>Haloferacaceae</taxon>
    </lineage>
</organism>
<dbReference type="PANTHER" id="PTHR13847">
    <property type="entry name" value="SARCOSINE DEHYDROGENASE-RELATED"/>
    <property type="match status" value="1"/>
</dbReference>
<name>A0A1I2SCW3_9EURY</name>
<accession>A0A1I2SCW3</accession>
<dbReference type="EMBL" id="FOOQ01000002">
    <property type="protein sequence ID" value="SFG48777.1"/>
    <property type="molecule type" value="Genomic_DNA"/>
</dbReference>
<protein>
    <submittedName>
        <fullName evidence="2">Glycine/D-amino acid oxidase</fullName>
    </submittedName>
</protein>
<dbReference type="InterPro" id="IPR036188">
    <property type="entry name" value="FAD/NAD-bd_sf"/>
</dbReference>
<evidence type="ECO:0000259" key="1">
    <source>
        <dbReference type="Pfam" id="PF01266"/>
    </source>
</evidence>
<proteinExistence type="predicted"/>
<dbReference type="InterPro" id="IPR006076">
    <property type="entry name" value="FAD-dep_OxRdtase"/>
</dbReference>
<dbReference type="Gene3D" id="3.50.50.60">
    <property type="entry name" value="FAD/NAD(P)-binding domain"/>
    <property type="match status" value="1"/>
</dbReference>
<dbReference type="Gene3D" id="3.30.9.10">
    <property type="entry name" value="D-Amino Acid Oxidase, subunit A, domain 2"/>
    <property type="match status" value="1"/>
</dbReference>
<gene>
    <name evidence="2" type="ORF">SAMN04488063_2203</name>
</gene>
<evidence type="ECO:0000313" key="3">
    <source>
        <dbReference type="Proteomes" id="UP000198876"/>
    </source>
</evidence>
<dbReference type="STRING" id="553467.SAMN04488063_2203"/>
<dbReference type="Proteomes" id="UP000198876">
    <property type="component" value="Unassembled WGS sequence"/>
</dbReference>
<dbReference type="AlphaFoldDB" id="A0A1I2SCW3"/>
<dbReference type="GO" id="GO:0005737">
    <property type="term" value="C:cytoplasm"/>
    <property type="evidence" value="ECO:0007669"/>
    <property type="project" value="TreeGrafter"/>
</dbReference>
<evidence type="ECO:0000313" key="2">
    <source>
        <dbReference type="EMBL" id="SFG48777.1"/>
    </source>
</evidence>